<name>A0ABV4U7L3_9BACT</name>
<feature type="transmembrane region" description="Helical" evidence="2">
    <location>
        <begin position="6"/>
        <end position="30"/>
    </location>
</feature>
<dbReference type="Proteomes" id="UP001575105">
    <property type="component" value="Unassembled WGS sequence"/>
</dbReference>
<dbReference type="Gene3D" id="3.30.700.10">
    <property type="entry name" value="Glycoprotein, Type 4 Pilin"/>
    <property type="match status" value="1"/>
</dbReference>
<keyword evidence="2" id="KW-0812">Transmembrane</keyword>
<reference evidence="3 4" key="1">
    <citation type="submission" date="2024-08" db="EMBL/GenBank/DDBJ databases">
        <title>Whole-genome sequencing of halo(alkali)philic microorganisms from hypersaline lakes.</title>
        <authorList>
            <person name="Sorokin D.Y."/>
            <person name="Merkel A.Y."/>
            <person name="Messina E."/>
            <person name="Yakimov M."/>
        </authorList>
    </citation>
    <scope>NUCLEOTIDE SEQUENCE [LARGE SCALE GENOMIC DNA]</scope>
    <source>
        <strain evidence="3 4">AB-hyl4</strain>
    </source>
</reference>
<dbReference type="Pfam" id="PF07963">
    <property type="entry name" value="N_methyl"/>
    <property type="match status" value="1"/>
</dbReference>
<evidence type="ECO:0000256" key="2">
    <source>
        <dbReference type="SAM" id="Phobius"/>
    </source>
</evidence>
<feature type="region of interest" description="Disordered" evidence="1">
    <location>
        <begin position="149"/>
        <end position="168"/>
    </location>
</feature>
<keyword evidence="2" id="KW-0472">Membrane</keyword>
<gene>
    <name evidence="3" type="ORF">ACERK3_15000</name>
</gene>
<evidence type="ECO:0000313" key="4">
    <source>
        <dbReference type="Proteomes" id="UP001575105"/>
    </source>
</evidence>
<dbReference type="EMBL" id="JBGUBD010000010">
    <property type="protein sequence ID" value="MFA9479595.1"/>
    <property type="molecule type" value="Genomic_DNA"/>
</dbReference>
<proteinExistence type="predicted"/>
<dbReference type="InterPro" id="IPR012902">
    <property type="entry name" value="N_methyl_site"/>
</dbReference>
<evidence type="ECO:0000256" key="1">
    <source>
        <dbReference type="SAM" id="MobiDB-lite"/>
    </source>
</evidence>
<accession>A0ABV4U7L3</accession>
<dbReference type="SUPFAM" id="SSF54523">
    <property type="entry name" value="Pili subunits"/>
    <property type="match status" value="1"/>
</dbReference>
<dbReference type="RefSeq" id="WP_425346521.1">
    <property type="nucleotide sequence ID" value="NZ_JBGUBD010000010.1"/>
</dbReference>
<sequence length="262" mass="28818">MRGKCGFTLIELLVVITIIAVLIAILLPVLQSARDAAMRLQNGVHLRTIHQAMVVFSQDHDGWYPGFDGRQFTDSEDIPSVNPPTPPVPPLHGSTAEARFALLVDRHYFGTPYLLSPFDARGRVWVPNGDQALGPGSYSYSILMINDTPSREPTGSAARRGEWRPEMGGESPVLADRLDEGSEINDPGTWQSIHTATPGDWRGHVVWNDNHLTFETSPILRRTRFGDAINANDNLFIRQQGGGMDVDTNAKMVVQGADDPLP</sequence>
<dbReference type="NCBIfam" id="TIGR02532">
    <property type="entry name" value="IV_pilin_GFxxxE"/>
    <property type="match status" value="1"/>
</dbReference>
<protein>
    <submittedName>
        <fullName evidence="3">Type II secretion system protein</fullName>
    </submittedName>
</protein>
<organism evidence="3 4">
    <name type="scientific">Natronomicrosphaera hydrolytica</name>
    <dbReference type="NCBI Taxonomy" id="3242702"/>
    <lineage>
        <taxon>Bacteria</taxon>
        <taxon>Pseudomonadati</taxon>
        <taxon>Planctomycetota</taxon>
        <taxon>Phycisphaerae</taxon>
        <taxon>Phycisphaerales</taxon>
        <taxon>Phycisphaeraceae</taxon>
        <taxon>Natronomicrosphaera</taxon>
    </lineage>
</organism>
<dbReference type="PANTHER" id="PTHR30093:SF2">
    <property type="entry name" value="TYPE II SECRETION SYSTEM PROTEIN H"/>
    <property type="match status" value="1"/>
</dbReference>
<dbReference type="InterPro" id="IPR045584">
    <property type="entry name" value="Pilin-like"/>
</dbReference>
<dbReference type="PANTHER" id="PTHR30093">
    <property type="entry name" value="GENERAL SECRETION PATHWAY PROTEIN G"/>
    <property type="match status" value="1"/>
</dbReference>
<keyword evidence="4" id="KW-1185">Reference proteome</keyword>
<comment type="caution">
    <text evidence="3">The sequence shown here is derived from an EMBL/GenBank/DDBJ whole genome shotgun (WGS) entry which is preliminary data.</text>
</comment>
<evidence type="ECO:0000313" key="3">
    <source>
        <dbReference type="EMBL" id="MFA9479595.1"/>
    </source>
</evidence>
<keyword evidence="2" id="KW-1133">Transmembrane helix</keyword>